<keyword evidence="8" id="KW-1185">Reference proteome</keyword>
<feature type="transmembrane region" description="Helical" evidence="5">
    <location>
        <begin position="68"/>
        <end position="87"/>
    </location>
</feature>
<evidence type="ECO:0000313" key="7">
    <source>
        <dbReference type="EMBL" id="MCG5030415.1"/>
    </source>
</evidence>
<feature type="transmembrane region" description="Helical" evidence="5">
    <location>
        <begin position="34"/>
        <end position="56"/>
    </location>
</feature>
<feature type="transmembrane region" description="Helical" evidence="5">
    <location>
        <begin position="117"/>
        <end position="135"/>
    </location>
</feature>
<keyword evidence="3 5" id="KW-1133">Transmembrane helix</keyword>
<sequence>MFQPFWMLAAAVLFTLMAACTKWGAADYGTFALVFWRSLIGLAALGVWIAASGRTIRTRYFLGHVKRSFIGTSSLVIWFWVLGRLPLETAMTLNYTSPLYMAAYITLLHLRRGLPADWPLSGSIIAGFLGVLLVLQPSVAAGQHTAVLIGLSCGFLSCWAMLQVRELSAMHEPTWRIVFYFTLMGVIAGLCGSFFEPRGLAVIPTFRGIAPLLGVGLFGILAQLCLTRAFGGGNILLTSALQFSAIVFSAIMSAVAFGSPISASAVFGIALIIAAGTAATYFSRRGWEKLEGDAADRS</sequence>
<feature type="transmembrane region" description="Helical" evidence="5">
    <location>
        <begin position="141"/>
        <end position="162"/>
    </location>
</feature>
<evidence type="ECO:0000313" key="8">
    <source>
        <dbReference type="Proteomes" id="UP001297600"/>
    </source>
</evidence>
<evidence type="ECO:0000256" key="1">
    <source>
        <dbReference type="ARBA" id="ARBA00004141"/>
    </source>
</evidence>
<protein>
    <submittedName>
        <fullName evidence="7">DMT family transporter</fullName>
    </submittedName>
</protein>
<feature type="transmembrane region" description="Helical" evidence="5">
    <location>
        <begin position="261"/>
        <end position="282"/>
    </location>
</feature>
<evidence type="ECO:0000256" key="4">
    <source>
        <dbReference type="ARBA" id="ARBA00023136"/>
    </source>
</evidence>
<keyword evidence="2 5" id="KW-0812">Transmembrane</keyword>
<feature type="transmembrane region" description="Helical" evidence="5">
    <location>
        <begin position="234"/>
        <end position="255"/>
    </location>
</feature>
<comment type="caution">
    <text evidence="7">The sequence shown here is derived from an EMBL/GenBank/DDBJ whole genome shotgun (WGS) entry which is preliminary data.</text>
</comment>
<evidence type="ECO:0000259" key="6">
    <source>
        <dbReference type="Pfam" id="PF00892"/>
    </source>
</evidence>
<feature type="transmembrane region" description="Helical" evidence="5">
    <location>
        <begin position="174"/>
        <end position="195"/>
    </location>
</feature>
<proteinExistence type="predicted"/>
<keyword evidence="4 5" id="KW-0472">Membrane</keyword>
<gene>
    <name evidence="7" type="ORF">MAF45_03000</name>
</gene>
<dbReference type="Proteomes" id="UP001297600">
    <property type="component" value="Unassembled WGS sequence"/>
</dbReference>
<evidence type="ECO:0000256" key="2">
    <source>
        <dbReference type="ARBA" id="ARBA00022692"/>
    </source>
</evidence>
<dbReference type="RefSeq" id="WP_237978072.1">
    <property type="nucleotide sequence ID" value="NZ_JAKNCT010000003.1"/>
</dbReference>
<feature type="transmembrane region" description="Helical" evidence="5">
    <location>
        <begin position="201"/>
        <end position="222"/>
    </location>
</feature>
<dbReference type="EMBL" id="JAKNCT010000003">
    <property type="protein sequence ID" value="MCG5030415.1"/>
    <property type="molecule type" value="Genomic_DNA"/>
</dbReference>
<evidence type="ECO:0000256" key="3">
    <source>
        <dbReference type="ARBA" id="ARBA00022989"/>
    </source>
</evidence>
<dbReference type="PANTHER" id="PTHR22911">
    <property type="entry name" value="ACYL-MALONYL CONDENSING ENZYME-RELATED"/>
    <property type="match status" value="1"/>
</dbReference>
<dbReference type="PANTHER" id="PTHR22911:SF6">
    <property type="entry name" value="SOLUTE CARRIER FAMILY 35 MEMBER G1"/>
    <property type="match status" value="1"/>
</dbReference>
<dbReference type="SUPFAM" id="SSF103481">
    <property type="entry name" value="Multidrug resistance efflux transporter EmrE"/>
    <property type="match status" value="1"/>
</dbReference>
<feature type="domain" description="EamA" evidence="6">
    <location>
        <begin position="5"/>
        <end position="135"/>
    </location>
</feature>
<dbReference type="Pfam" id="PF00892">
    <property type="entry name" value="EamA"/>
    <property type="match status" value="1"/>
</dbReference>
<dbReference type="InterPro" id="IPR037185">
    <property type="entry name" value="EmrE-like"/>
</dbReference>
<dbReference type="InterPro" id="IPR000620">
    <property type="entry name" value="EamA_dom"/>
</dbReference>
<reference evidence="7 8" key="1">
    <citation type="submission" date="2022-02" db="EMBL/GenBank/DDBJ databases">
        <title>Mesosutterella porci, a novel member of the family Sutterellaceae from pig feces.</title>
        <authorList>
            <person name="Wylensek D."/>
            <person name="Clavel T."/>
        </authorList>
    </citation>
    <scope>NUCLEOTIDE SEQUENCE [LARGE SCALE GENOMIC DNA]</scope>
    <source>
        <strain evidence="8">oilRF-744-wt-GAM-9</strain>
    </source>
</reference>
<accession>A0ABS9MP75</accession>
<evidence type="ECO:0000256" key="5">
    <source>
        <dbReference type="SAM" id="Phobius"/>
    </source>
</evidence>
<name>A0ABS9MP75_9BURK</name>
<comment type="subcellular location">
    <subcellularLocation>
        <location evidence="1">Membrane</location>
        <topology evidence="1">Multi-pass membrane protein</topology>
    </subcellularLocation>
</comment>
<feature type="transmembrane region" description="Helical" evidence="5">
    <location>
        <begin position="93"/>
        <end position="110"/>
    </location>
</feature>
<organism evidence="7 8">
    <name type="scientific">Mesosutterella porci</name>
    <dbReference type="NCBI Taxonomy" id="2915351"/>
    <lineage>
        <taxon>Bacteria</taxon>
        <taxon>Pseudomonadati</taxon>
        <taxon>Pseudomonadota</taxon>
        <taxon>Betaproteobacteria</taxon>
        <taxon>Burkholderiales</taxon>
        <taxon>Sutterellaceae</taxon>
        <taxon>Mesosutterella</taxon>
    </lineage>
</organism>